<evidence type="ECO:0000313" key="7">
    <source>
        <dbReference type="EMBL" id="TKC12285.1"/>
    </source>
</evidence>
<feature type="domain" description="Thioredoxin" evidence="6">
    <location>
        <begin position="235"/>
        <end position="379"/>
    </location>
</feature>
<keyword evidence="3" id="KW-1015">Disulfide bond</keyword>
<evidence type="ECO:0000256" key="5">
    <source>
        <dbReference type="SAM" id="SignalP"/>
    </source>
</evidence>
<keyword evidence="8" id="KW-1185">Reference proteome</keyword>
<feature type="chain" id="PRO_5020791980" evidence="5">
    <location>
        <begin position="19"/>
        <end position="379"/>
    </location>
</feature>
<keyword evidence="5" id="KW-0732">Signal</keyword>
<reference evidence="7 8" key="1">
    <citation type="submission" date="2019-04" db="EMBL/GenBank/DDBJ databases">
        <title>Pedobacter sp. RP-3-22 sp. nov., isolated from Arctic soil.</title>
        <authorList>
            <person name="Dahal R.H."/>
            <person name="Kim D.-U."/>
        </authorList>
    </citation>
    <scope>NUCLEOTIDE SEQUENCE [LARGE SCALE GENOMIC DNA]</scope>
    <source>
        <strain evidence="7 8">RP-3-22</strain>
    </source>
</reference>
<gene>
    <name evidence="7" type="ORF">FA048_01300</name>
</gene>
<evidence type="ECO:0000256" key="1">
    <source>
        <dbReference type="ARBA" id="ARBA00004196"/>
    </source>
</evidence>
<dbReference type="InterPro" id="IPR050553">
    <property type="entry name" value="Thioredoxin_ResA/DsbE_sf"/>
</dbReference>
<keyword evidence="4" id="KW-0676">Redox-active center</keyword>
<organism evidence="7 8">
    <name type="scientific">Pedobacter polaris</name>
    <dbReference type="NCBI Taxonomy" id="2571273"/>
    <lineage>
        <taxon>Bacteria</taxon>
        <taxon>Pseudomonadati</taxon>
        <taxon>Bacteroidota</taxon>
        <taxon>Sphingobacteriia</taxon>
        <taxon>Sphingobacteriales</taxon>
        <taxon>Sphingobacteriaceae</taxon>
        <taxon>Pedobacter</taxon>
    </lineage>
</organism>
<dbReference type="Gene3D" id="3.40.30.10">
    <property type="entry name" value="Glutaredoxin"/>
    <property type="match status" value="1"/>
</dbReference>
<dbReference type="Pfam" id="PF00578">
    <property type="entry name" value="AhpC-TSA"/>
    <property type="match status" value="1"/>
</dbReference>
<dbReference type="Proteomes" id="UP000309488">
    <property type="component" value="Unassembled WGS sequence"/>
</dbReference>
<evidence type="ECO:0000313" key="8">
    <source>
        <dbReference type="Proteomes" id="UP000309488"/>
    </source>
</evidence>
<evidence type="ECO:0000259" key="6">
    <source>
        <dbReference type="PROSITE" id="PS51352"/>
    </source>
</evidence>
<sequence length="379" mass="42044">MKKLILSAFCLLPIGLMAQQNFTIRGKVGTLNAPAKAFLVYKVGTNSITDSATLKNGVFEFKGSVDGVTSASIRVKHDATPIDPKKRVPSDLLQMYLEKATINVDAADSIKYAKITGSKVNDDNAKYSALFKPIYDQINILMKEYNGYTQEQKKDTTFMKPFKAKYAAANKADSLNKKFAEENLNSYMGLFAYRFSLPYDIDPKVVEPQFLKYAAEYRASALGKEIATMIAGVKKTQIGMITDFTQNDPDGKPVKLSDFKGKYVLVDFWASWCGPCRAENPNVIVAFNKWKDKNFTVLGVSLDQPGKKDAWLKAIADDGLVWTNVSDLKGWDNEVSKSYGVQGIPFNFLVDPTGKIVAKNLRGEALQTKLAELLDAKIK</sequence>
<keyword evidence="2" id="KW-0201">Cytochrome c-type biogenesis</keyword>
<dbReference type="OrthoDB" id="750178at2"/>
<comment type="caution">
    <text evidence="7">The sequence shown here is derived from an EMBL/GenBank/DDBJ whole genome shotgun (WGS) entry which is preliminary data.</text>
</comment>
<dbReference type="InterPro" id="IPR025380">
    <property type="entry name" value="DUF4369"/>
</dbReference>
<dbReference type="EMBL" id="SWBR01000001">
    <property type="protein sequence ID" value="TKC12285.1"/>
    <property type="molecule type" value="Genomic_DNA"/>
</dbReference>
<proteinExistence type="predicted"/>
<dbReference type="InterPro" id="IPR017937">
    <property type="entry name" value="Thioredoxin_CS"/>
</dbReference>
<accession>A0A4U1CVQ7</accession>
<dbReference type="GO" id="GO:0016209">
    <property type="term" value="F:antioxidant activity"/>
    <property type="evidence" value="ECO:0007669"/>
    <property type="project" value="InterPro"/>
</dbReference>
<name>A0A4U1CVQ7_9SPHI</name>
<dbReference type="RefSeq" id="WP_136838197.1">
    <property type="nucleotide sequence ID" value="NZ_SWBR01000001.1"/>
</dbReference>
<dbReference type="GO" id="GO:0030313">
    <property type="term" value="C:cell envelope"/>
    <property type="evidence" value="ECO:0007669"/>
    <property type="project" value="UniProtKB-SubCell"/>
</dbReference>
<dbReference type="PROSITE" id="PS00194">
    <property type="entry name" value="THIOREDOXIN_1"/>
    <property type="match status" value="1"/>
</dbReference>
<dbReference type="PANTHER" id="PTHR42852">
    <property type="entry name" value="THIOL:DISULFIDE INTERCHANGE PROTEIN DSBE"/>
    <property type="match status" value="1"/>
</dbReference>
<dbReference type="InterPro" id="IPR013766">
    <property type="entry name" value="Thioredoxin_domain"/>
</dbReference>
<dbReference type="PANTHER" id="PTHR42852:SF6">
    <property type="entry name" value="THIOL:DISULFIDE INTERCHANGE PROTEIN DSBE"/>
    <property type="match status" value="1"/>
</dbReference>
<dbReference type="InterPro" id="IPR036249">
    <property type="entry name" value="Thioredoxin-like_sf"/>
</dbReference>
<evidence type="ECO:0000256" key="2">
    <source>
        <dbReference type="ARBA" id="ARBA00022748"/>
    </source>
</evidence>
<dbReference type="AlphaFoldDB" id="A0A4U1CVQ7"/>
<feature type="signal peptide" evidence="5">
    <location>
        <begin position="1"/>
        <end position="18"/>
    </location>
</feature>
<dbReference type="GO" id="GO:0017004">
    <property type="term" value="P:cytochrome complex assembly"/>
    <property type="evidence" value="ECO:0007669"/>
    <property type="project" value="UniProtKB-KW"/>
</dbReference>
<dbReference type="PROSITE" id="PS51352">
    <property type="entry name" value="THIOREDOXIN_2"/>
    <property type="match status" value="1"/>
</dbReference>
<dbReference type="CDD" id="cd02966">
    <property type="entry name" value="TlpA_like_family"/>
    <property type="match status" value="1"/>
</dbReference>
<evidence type="ECO:0000256" key="3">
    <source>
        <dbReference type="ARBA" id="ARBA00023157"/>
    </source>
</evidence>
<dbReference type="SUPFAM" id="SSF52833">
    <property type="entry name" value="Thioredoxin-like"/>
    <property type="match status" value="1"/>
</dbReference>
<comment type="subcellular location">
    <subcellularLocation>
        <location evidence="1">Cell envelope</location>
    </subcellularLocation>
</comment>
<dbReference type="GO" id="GO:0016491">
    <property type="term" value="F:oxidoreductase activity"/>
    <property type="evidence" value="ECO:0007669"/>
    <property type="project" value="InterPro"/>
</dbReference>
<dbReference type="InterPro" id="IPR000866">
    <property type="entry name" value="AhpC/TSA"/>
</dbReference>
<protein>
    <submittedName>
        <fullName evidence="7">AhpC/TSA family protein</fullName>
    </submittedName>
</protein>
<dbReference type="Pfam" id="PF14289">
    <property type="entry name" value="DUF4369"/>
    <property type="match status" value="1"/>
</dbReference>
<evidence type="ECO:0000256" key="4">
    <source>
        <dbReference type="ARBA" id="ARBA00023284"/>
    </source>
</evidence>